<name>A0ABS1WNS8_9FLAO</name>
<evidence type="ECO:0000313" key="4">
    <source>
        <dbReference type="EMBL" id="MBL7560781.1"/>
    </source>
</evidence>
<dbReference type="InterPro" id="IPR020103">
    <property type="entry name" value="PsdUridine_synth_cat_dom_sf"/>
</dbReference>
<dbReference type="SUPFAM" id="SSF55120">
    <property type="entry name" value="Pseudouridine synthase"/>
    <property type="match status" value="1"/>
</dbReference>
<dbReference type="Gene3D" id="3.30.2350.10">
    <property type="entry name" value="Pseudouridine synthase"/>
    <property type="match status" value="1"/>
</dbReference>
<organism evidence="4 5">
    <name type="scientific">Olleya sediminilitoris</name>
    <dbReference type="NCBI Taxonomy" id="2795739"/>
    <lineage>
        <taxon>Bacteria</taxon>
        <taxon>Pseudomonadati</taxon>
        <taxon>Bacteroidota</taxon>
        <taxon>Flavobacteriia</taxon>
        <taxon>Flavobacteriales</taxon>
        <taxon>Flavobacteriaceae</taxon>
    </lineage>
</organism>
<evidence type="ECO:0000313" key="5">
    <source>
        <dbReference type="Proteomes" id="UP000605013"/>
    </source>
</evidence>
<protein>
    <submittedName>
        <fullName evidence="4">RluA family pseudouridine synthase</fullName>
    </submittedName>
</protein>
<evidence type="ECO:0000256" key="1">
    <source>
        <dbReference type="ARBA" id="ARBA00010876"/>
    </source>
</evidence>
<reference evidence="4 5" key="1">
    <citation type="submission" date="2020-12" db="EMBL/GenBank/DDBJ databases">
        <title>Olleya sediminilitoris sp. nov., isolated from a tidal flat.</title>
        <authorList>
            <person name="Park S."/>
            <person name="Yoon J.-H."/>
        </authorList>
    </citation>
    <scope>NUCLEOTIDE SEQUENCE [LARGE SCALE GENOMIC DNA]</scope>
    <source>
        <strain evidence="4 5">YSTF-M6</strain>
    </source>
</reference>
<dbReference type="EMBL" id="JAEMEF010000013">
    <property type="protein sequence ID" value="MBL7560781.1"/>
    <property type="molecule type" value="Genomic_DNA"/>
</dbReference>
<gene>
    <name evidence="4" type="ORF">JAO71_13310</name>
</gene>
<accession>A0ABS1WNS8</accession>
<proteinExistence type="inferred from homology"/>
<dbReference type="PROSITE" id="PS01129">
    <property type="entry name" value="PSI_RLU"/>
    <property type="match status" value="1"/>
</dbReference>
<keyword evidence="2" id="KW-0413">Isomerase</keyword>
<dbReference type="Proteomes" id="UP000605013">
    <property type="component" value="Unassembled WGS sequence"/>
</dbReference>
<dbReference type="InterPro" id="IPR006224">
    <property type="entry name" value="PsdUridine_synth_RluA-like_CS"/>
</dbReference>
<sequence length="231" mass="26135">MSKTLSNKDNLKVVYEDNHIIVVNKRAGDIVQGDKTGDTPLSDVVKNYIAVKYNKPGNVYLGTVHRLDRPTTGLVIFSKTSKALPRLNKLFVSKDISKTYWALVKNPPEKPSGTLVHWLKKNPKNNKSRAYKKEVPDSKKAILHYKILKKLDNYYLLEVNLETGRHHQIRVQLSTIGSPIKGDLKYGFNRSNKDASISLHARNITFIHPVSKTDLNITAPLPKDPIWDACL</sequence>
<keyword evidence="5" id="KW-1185">Reference proteome</keyword>
<comment type="similarity">
    <text evidence="1">Belongs to the pseudouridine synthase RluA family.</text>
</comment>
<evidence type="ECO:0000256" key="2">
    <source>
        <dbReference type="ARBA" id="ARBA00023235"/>
    </source>
</evidence>
<dbReference type="Pfam" id="PF00849">
    <property type="entry name" value="PseudoU_synth_2"/>
    <property type="match status" value="1"/>
</dbReference>
<dbReference type="InterPro" id="IPR006145">
    <property type="entry name" value="PsdUridine_synth_RsuA/RluA"/>
</dbReference>
<dbReference type="InterPro" id="IPR050188">
    <property type="entry name" value="RluA_PseudoU_synthase"/>
</dbReference>
<dbReference type="PANTHER" id="PTHR21600:SF83">
    <property type="entry name" value="PSEUDOURIDYLATE SYNTHASE RPUSD4, MITOCHONDRIAL"/>
    <property type="match status" value="1"/>
</dbReference>
<dbReference type="PANTHER" id="PTHR21600">
    <property type="entry name" value="MITOCHONDRIAL RNA PSEUDOURIDINE SYNTHASE"/>
    <property type="match status" value="1"/>
</dbReference>
<comment type="caution">
    <text evidence="4">The sequence shown here is derived from an EMBL/GenBank/DDBJ whole genome shotgun (WGS) entry which is preliminary data.</text>
</comment>
<evidence type="ECO:0000259" key="3">
    <source>
        <dbReference type="Pfam" id="PF00849"/>
    </source>
</evidence>
<dbReference type="RefSeq" id="WP_203001298.1">
    <property type="nucleotide sequence ID" value="NZ_JAEMEF010000013.1"/>
</dbReference>
<feature type="domain" description="Pseudouridine synthase RsuA/RluA-like" evidence="3">
    <location>
        <begin position="19"/>
        <end position="174"/>
    </location>
</feature>
<dbReference type="CDD" id="cd02869">
    <property type="entry name" value="PseudoU_synth_RluA_like"/>
    <property type="match status" value="1"/>
</dbReference>